<evidence type="ECO:0000256" key="1">
    <source>
        <dbReference type="SAM" id="MobiDB-lite"/>
    </source>
</evidence>
<evidence type="ECO:0000313" key="3">
    <source>
        <dbReference type="Proteomes" id="UP000033647"/>
    </source>
</evidence>
<sequence>MAAGPRLVPTSVRTSSNLTSRRLTSTRNNDVPLSTEHTAQGTASRLCEFSTGSVDAKDSGVNAGRPLSLNRTSTCVPLDINAGFAKNLGGGSEIGKWGYELGSVGGEQYSLSEYTFHDHGDPFSYDVRSYTMSTYVHT</sequence>
<dbReference type="AlphaFoldDB" id="A0A0F4G4V5"/>
<gene>
    <name evidence="2" type="ORF">TI39_contig5861g00001</name>
</gene>
<dbReference type="OrthoDB" id="3540210at2759"/>
<organism evidence="2 3">
    <name type="scientific">Zymoseptoria brevis</name>
    <dbReference type="NCBI Taxonomy" id="1047168"/>
    <lineage>
        <taxon>Eukaryota</taxon>
        <taxon>Fungi</taxon>
        <taxon>Dikarya</taxon>
        <taxon>Ascomycota</taxon>
        <taxon>Pezizomycotina</taxon>
        <taxon>Dothideomycetes</taxon>
        <taxon>Dothideomycetidae</taxon>
        <taxon>Mycosphaerellales</taxon>
        <taxon>Mycosphaerellaceae</taxon>
        <taxon>Zymoseptoria</taxon>
    </lineage>
</organism>
<dbReference type="EMBL" id="LAFY01005816">
    <property type="protein sequence ID" value="KJX92373.1"/>
    <property type="molecule type" value="Genomic_DNA"/>
</dbReference>
<comment type="caution">
    <text evidence="2">The sequence shown here is derived from an EMBL/GenBank/DDBJ whole genome shotgun (WGS) entry which is preliminary data.</text>
</comment>
<name>A0A0F4G4V5_9PEZI</name>
<accession>A0A0F4G4V5</accession>
<evidence type="ECO:0000313" key="2">
    <source>
        <dbReference type="EMBL" id="KJX92373.1"/>
    </source>
</evidence>
<feature type="compositionally biased region" description="Polar residues" evidence="1">
    <location>
        <begin position="31"/>
        <end position="43"/>
    </location>
</feature>
<feature type="region of interest" description="Disordered" evidence="1">
    <location>
        <begin position="1"/>
        <end position="44"/>
    </location>
</feature>
<feature type="compositionally biased region" description="Low complexity" evidence="1">
    <location>
        <begin position="13"/>
        <end position="29"/>
    </location>
</feature>
<reference evidence="2 3" key="1">
    <citation type="submission" date="2015-03" db="EMBL/GenBank/DDBJ databases">
        <title>RNA-seq based gene annotation and comparative genomics of four Zymoseptoria species reveal species-specific pathogenicity related genes and transposable element activity.</title>
        <authorList>
            <person name="Grandaubert J."/>
            <person name="Bhattacharyya A."/>
            <person name="Stukenbrock E.H."/>
        </authorList>
    </citation>
    <scope>NUCLEOTIDE SEQUENCE [LARGE SCALE GENOMIC DNA]</scope>
    <source>
        <strain evidence="2 3">Zb18110</strain>
    </source>
</reference>
<keyword evidence="3" id="KW-1185">Reference proteome</keyword>
<dbReference type="Proteomes" id="UP000033647">
    <property type="component" value="Unassembled WGS sequence"/>
</dbReference>
<protein>
    <submittedName>
        <fullName evidence="2">Uncharacterized protein</fullName>
    </submittedName>
</protein>
<proteinExistence type="predicted"/>